<reference evidence="1 2" key="1">
    <citation type="submission" date="2017-07" db="EMBL/GenBank/DDBJ databases">
        <title>Draft Genome Sequences of Select Purple Nonsulfur Bacteria.</title>
        <authorList>
            <person name="Lasarre B."/>
            <person name="Mckinlay J.B."/>
        </authorList>
    </citation>
    <scope>NUCLEOTIDE SEQUENCE [LARGE SCALE GENOMIC DNA]</scope>
    <source>
        <strain evidence="1 2">DSM 11907</strain>
    </source>
</reference>
<dbReference type="Proteomes" id="UP000248863">
    <property type="component" value="Unassembled WGS sequence"/>
</dbReference>
<name>A0A327JSE6_9BRAD</name>
<comment type="caution">
    <text evidence="1">The sequence shown here is derived from an EMBL/GenBank/DDBJ whole genome shotgun (WGS) entry which is preliminary data.</text>
</comment>
<protein>
    <submittedName>
        <fullName evidence="1">Uncharacterized protein</fullName>
    </submittedName>
</protein>
<dbReference type="EMBL" id="NPEU01000686">
    <property type="protein sequence ID" value="RAI29430.1"/>
    <property type="molecule type" value="Genomic_DNA"/>
</dbReference>
<dbReference type="AlphaFoldDB" id="A0A327JSE6"/>
<proteinExistence type="predicted"/>
<gene>
    <name evidence="1" type="ORF">CH338_28585</name>
</gene>
<accession>A0A327JSE6</accession>
<sequence length="76" mass="8263">MMSNRGGLTMRTVTDFSGTVHSATLLGMGIILADTARRGHHDLAREIAAHLDIHIHDLAPVVDEHDLRELQAVLDG</sequence>
<evidence type="ECO:0000313" key="2">
    <source>
        <dbReference type="Proteomes" id="UP000248863"/>
    </source>
</evidence>
<organism evidence="1 2">
    <name type="scientific">Rhodoplanes elegans</name>
    <dbReference type="NCBI Taxonomy" id="29408"/>
    <lineage>
        <taxon>Bacteria</taxon>
        <taxon>Pseudomonadati</taxon>
        <taxon>Pseudomonadota</taxon>
        <taxon>Alphaproteobacteria</taxon>
        <taxon>Hyphomicrobiales</taxon>
        <taxon>Nitrobacteraceae</taxon>
        <taxon>Rhodoplanes</taxon>
    </lineage>
</organism>
<evidence type="ECO:0000313" key="1">
    <source>
        <dbReference type="EMBL" id="RAI29430.1"/>
    </source>
</evidence>
<keyword evidence="2" id="KW-1185">Reference proteome</keyword>